<dbReference type="InterPro" id="IPR042099">
    <property type="entry name" value="ANL_N_sf"/>
</dbReference>
<dbReference type="PANTHER" id="PTHR43201">
    <property type="entry name" value="ACYL-COA SYNTHETASE"/>
    <property type="match status" value="1"/>
</dbReference>
<dbReference type="PANTHER" id="PTHR43201:SF5">
    <property type="entry name" value="MEDIUM-CHAIN ACYL-COA LIGASE ACSF2, MITOCHONDRIAL"/>
    <property type="match status" value="1"/>
</dbReference>
<evidence type="ECO:0000259" key="4">
    <source>
        <dbReference type="Pfam" id="PF13193"/>
    </source>
</evidence>
<gene>
    <name evidence="5" type="ORF">JOF36_002206</name>
</gene>
<feature type="domain" description="AMP-binding enzyme C-terminal" evidence="4">
    <location>
        <begin position="447"/>
        <end position="519"/>
    </location>
</feature>
<dbReference type="EC" id="6.2.1.-" evidence="5"/>
<evidence type="ECO:0000256" key="2">
    <source>
        <dbReference type="ARBA" id="ARBA00022598"/>
    </source>
</evidence>
<dbReference type="Pfam" id="PF13193">
    <property type="entry name" value="AMP-binding_C"/>
    <property type="match status" value="1"/>
</dbReference>
<name>A0ABS4VRG4_9PSEU</name>
<dbReference type="RefSeq" id="WP_210026575.1">
    <property type="nucleotide sequence ID" value="NZ_JAGINU010000001.1"/>
</dbReference>
<dbReference type="InterPro" id="IPR045851">
    <property type="entry name" value="AMP-bd_C_sf"/>
</dbReference>
<sequence length="552" mass="59816">MVIRVTTLGDIVDEQAARSDATALVMPGIRFTYPELAARIDHVAACLLALGVRPRGTVGFLMPNTPDYVLALLATAKIGAVGVPINGRFKAHELSHVIDHADIDVLLVAADPHGTDYAGLVEQVFPDLAGGEPGRLRLEGAPRLRAVVNLSGTAPGMLDRAAFDAGAATVDPDLVEVLRRRVRVRDVALLIYTSGTTARPKGCLLTHEALVRQAENVARTRFLLGPSDALWNPLPLYHCGGIVPMLGCFSAGAKYCHAGHFEPGAALRTIVEERCTVLYPAFETIWRAVLDHPGFLSADLSAVRIVQNIATPERLAQFEEAMPRAVQVSSYGSTECATNLTLPLPDDPADIRMRTLGRVVDGMELKIVDPETGDDLGEDTMGELCFRGYSMFEGYYKDPDQTAATIDGDGWFHSGDRAMLVDGGNLVYGGRIKDMLKVGGENVAAIEIEDFLARHPAVALVQVVAAPDARYQEIPAAYVQLAPGASLTHDELVAFCRGAIASYKIPRYLRLVTEWPLSGTKIKKVVLREWITEELARDGVIEAPRLDERVDR</sequence>
<dbReference type="SUPFAM" id="SSF56801">
    <property type="entry name" value="Acetyl-CoA synthetase-like"/>
    <property type="match status" value="1"/>
</dbReference>
<evidence type="ECO:0000313" key="6">
    <source>
        <dbReference type="Proteomes" id="UP001519295"/>
    </source>
</evidence>
<dbReference type="InterPro" id="IPR025110">
    <property type="entry name" value="AMP-bd_C"/>
</dbReference>
<proteinExistence type="inferred from homology"/>
<dbReference type="InterPro" id="IPR000873">
    <property type="entry name" value="AMP-dep_synth/lig_dom"/>
</dbReference>
<keyword evidence="6" id="KW-1185">Reference proteome</keyword>
<dbReference type="GO" id="GO:0016874">
    <property type="term" value="F:ligase activity"/>
    <property type="evidence" value="ECO:0007669"/>
    <property type="project" value="UniProtKB-KW"/>
</dbReference>
<dbReference type="Gene3D" id="3.30.300.30">
    <property type="match status" value="1"/>
</dbReference>
<dbReference type="Proteomes" id="UP001519295">
    <property type="component" value="Unassembled WGS sequence"/>
</dbReference>
<organism evidence="5 6">
    <name type="scientific">Pseudonocardia parietis</name>
    <dbReference type="NCBI Taxonomy" id="570936"/>
    <lineage>
        <taxon>Bacteria</taxon>
        <taxon>Bacillati</taxon>
        <taxon>Actinomycetota</taxon>
        <taxon>Actinomycetes</taxon>
        <taxon>Pseudonocardiales</taxon>
        <taxon>Pseudonocardiaceae</taxon>
        <taxon>Pseudonocardia</taxon>
    </lineage>
</organism>
<dbReference type="Gene3D" id="3.40.50.12780">
    <property type="entry name" value="N-terminal domain of ligase-like"/>
    <property type="match status" value="1"/>
</dbReference>
<feature type="domain" description="AMP-dependent synthetase/ligase" evidence="3">
    <location>
        <begin position="15"/>
        <end position="396"/>
    </location>
</feature>
<evidence type="ECO:0000313" key="5">
    <source>
        <dbReference type="EMBL" id="MBP2366510.1"/>
    </source>
</evidence>
<dbReference type="Pfam" id="PF00501">
    <property type="entry name" value="AMP-binding"/>
    <property type="match status" value="1"/>
</dbReference>
<accession>A0ABS4VRG4</accession>
<dbReference type="EMBL" id="JAGINU010000001">
    <property type="protein sequence ID" value="MBP2366510.1"/>
    <property type="molecule type" value="Genomic_DNA"/>
</dbReference>
<keyword evidence="2 5" id="KW-0436">Ligase</keyword>
<evidence type="ECO:0000256" key="1">
    <source>
        <dbReference type="ARBA" id="ARBA00006432"/>
    </source>
</evidence>
<evidence type="ECO:0000259" key="3">
    <source>
        <dbReference type="Pfam" id="PF00501"/>
    </source>
</evidence>
<protein>
    <submittedName>
        <fullName evidence="5">Fatty-acyl-CoA synthase</fullName>
        <ecNumber evidence="5">6.2.1.-</ecNumber>
    </submittedName>
</protein>
<reference evidence="5 6" key="1">
    <citation type="submission" date="2021-03" db="EMBL/GenBank/DDBJ databases">
        <title>Sequencing the genomes of 1000 actinobacteria strains.</title>
        <authorList>
            <person name="Klenk H.-P."/>
        </authorList>
    </citation>
    <scope>NUCLEOTIDE SEQUENCE [LARGE SCALE GENOMIC DNA]</scope>
    <source>
        <strain evidence="5 6">DSM 45256</strain>
    </source>
</reference>
<comment type="caution">
    <text evidence="5">The sequence shown here is derived from an EMBL/GenBank/DDBJ whole genome shotgun (WGS) entry which is preliminary data.</text>
</comment>
<comment type="similarity">
    <text evidence="1">Belongs to the ATP-dependent AMP-binding enzyme family.</text>
</comment>